<evidence type="ECO:0000259" key="1">
    <source>
        <dbReference type="Pfam" id="PF01170"/>
    </source>
</evidence>
<sequence>MPKYIFILGQSSELARQEIISVLNKQKIGLIATGSNFAISETDQPPQQLINALGGTIKIARLIDSINDLSQLTIQKWEKYLNLKTTTDKKIHFGFSLYNDNQKNYKEITNVALQLKKILKNQNHKIRLVTGRQPELSSVIVAKNHLLNTELIIIKHDFQYFLGMTEAVQDFIKYGQRDIARPCRDSRSGMLPPKVAQMMINLAGPARHKIILDPFCGSGTILQEAMLLGFKKIYGSDLKQSAVDNTTQNIHWLKETFSLSSKEDIKKIDVKNLSQFFSIGSIDLIVTEPFLGEAGFIHRQKDIQALEETKRELQQLYYRAFQEFYKILKPQGQIVFVFPIFNIGEKQLFTLDKKISQLGFCLQLKLPYSRPGQKVARQITMWQKK</sequence>
<proteinExistence type="predicted"/>
<dbReference type="GO" id="GO:0030488">
    <property type="term" value="P:tRNA methylation"/>
    <property type="evidence" value="ECO:0007669"/>
    <property type="project" value="TreeGrafter"/>
</dbReference>
<reference evidence="2 3" key="1">
    <citation type="submission" date="2017-09" db="EMBL/GenBank/DDBJ databases">
        <title>Depth-based differentiation of microbial function through sediment-hosted aquifers and enrichment of novel symbionts in the deep terrestrial subsurface.</title>
        <authorList>
            <person name="Probst A.J."/>
            <person name="Ladd B."/>
            <person name="Jarett J.K."/>
            <person name="Geller-Mcgrath D.E."/>
            <person name="Sieber C.M."/>
            <person name="Emerson J.B."/>
            <person name="Anantharaman K."/>
            <person name="Thomas B.C."/>
            <person name="Malmstrom R."/>
            <person name="Stieglmeier M."/>
            <person name="Klingl A."/>
            <person name="Woyke T."/>
            <person name="Ryan C.M."/>
            <person name="Banfield J.F."/>
        </authorList>
    </citation>
    <scope>NUCLEOTIDE SEQUENCE [LARGE SCALE GENOMIC DNA]</scope>
    <source>
        <strain evidence="2">CG11_big_fil_rev_8_21_14_0_20_36_20</strain>
    </source>
</reference>
<dbReference type="EMBL" id="PCWQ01000010">
    <property type="protein sequence ID" value="PIR06709.1"/>
    <property type="molecule type" value="Genomic_DNA"/>
</dbReference>
<accession>A0A2H0NCU1</accession>
<dbReference type="SUPFAM" id="SSF53335">
    <property type="entry name" value="S-adenosyl-L-methionine-dependent methyltransferases"/>
    <property type="match status" value="1"/>
</dbReference>
<dbReference type="PANTHER" id="PTHR14911:SF13">
    <property type="entry name" value="TRNA (GUANINE(6)-N2)-METHYLTRANSFERASE THUMP3"/>
    <property type="match status" value="1"/>
</dbReference>
<dbReference type="GO" id="GO:0016423">
    <property type="term" value="F:tRNA (guanine) methyltransferase activity"/>
    <property type="evidence" value="ECO:0007669"/>
    <property type="project" value="TreeGrafter"/>
</dbReference>
<dbReference type="PRINTS" id="PR00507">
    <property type="entry name" value="N12N6MTFRASE"/>
</dbReference>
<feature type="domain" description="Ribosomal RNA large subunit methyltransferase K/L-like methyltransferase" evidence="1">
    <location>
        <begin position="187"/>
        <end position="339"/>
    </location>
</feature>
<dbReference type="Proteomes" id="UP000230564">
    <property type="component" value="Unassembled WGS sequence"/>
</dbReference>
<dbReference type="PANTHER" id="PTHR14911">
    <property type="entry name" value="THUMP DOMAIN-CONTAINING"/>
    <property type="match status" value="1"/>
</dbReference>
<gene>
    <name evidence="2" type="ORF">COV55_02600</name>
</gene>
<dbReference type="CDD" id="cd02440">
    <property type="entry name" value="AdoMet_MTases"/>
    <property type="match status" value="1"/>
</dbReference>
<dbReference type="Pfam" id="PF01170">
    <property type="entry name" value="UPF0020"/>
    <property type="match status" value="1"/>
</dbReference>
<dbReference type="InterPro" id="IPR000241">
    <property type="entry name" value="RlmKL-like_Mtase"/>
</dbReference>
<evidence type="ECO:0000313" key="3">
    <source>
        <dbReference type="Proteomes" id="UP000230564"/>
    </source>
</evidence>
<organism evidence="2 3">
    <name type="scientific">Candidatus Komeilibacteria bacterium CG11_big_fil_rev_8_21_14_0_20_36_20</name>
    <dbReference type="NCBI Taxonomy" id="1974477"/>
    <lineage>
        <taxon>Bacteria</taxon>
        <taxon>Candidatus Komeiliibacteriota</taxon>
    </lineage>
</organism>
<dbReference type="AlphaFoldDB" id="A0A2H0NCU1"/>
<dbReference type="InterPro" id="IPR029063">
    <property type="entry name" value="SAM-dependent_MTases_sf"/>
</dbReference>
<evidence type="ECO:0000313" key="2">
    <source>
        <dbReference type="EMBL" id="PIR06709.1"/>
    </source>
</evidence>
<name>A0A2H0NCU1_9BACT</name>
<dbReference type="Gene3D" id="3.40.50.150">
    <property type="entry name" value="Vaccinia Virus protein VP39"/>
    <property type="match status" value="1"/>
</dbReference>
<comment type="caution">
    <text evidence="2">The sequence shown here is derived from an EMBL/GenBank/DDBJ whole genome shotgun (WGS) entry which is preliminary data.</text>
</comment>
<protein>
    <recommendedName>
        <fullName evidence="1">Ribosomal RNA large subunit methyltransferase K/L-like methyltransferase domain-containing protein</fullName>
    </recommendedName>
</protein>